<dbReference type="SUPFAM" id="SSF47384">
    <property type="entry name" value="Homodimeric domain of signal transducing histidine kinase"/>
    <property type="match status" value="1"/>
</dbReference>
<evidence type="ECO:0000256" key="1">
    <source>
        <dbReference type="ARBA" id="ARBA00000085"/>
    </source>
</evidence>
<evidence type="ECO:0000259" key="14">
    <source>
        <dbReference type="PROSITE" id="PS50112"/>
    </source>
</evidence>
<dbReference type="InterPro" id="IPR003661">
    <property type="entry name" value="HisK_dim/P_dom"/>
</dbReference>
<dbReference type="NCBIfam" id="TIGR00229">
    <property type="entry name" value="sensory_box"/>
    <property type="match status" value="3"/>
</dbReference>
<dbReference type="InterPro" id="IPR005467">
    <property type="entry name" value="His_kinase_dom"/>
</dbReference>
<feature type="modified residue" description="4-aspartylphosphate" evidence="9">
    <location>
        <position position="1422"/>
    </location>
</feature>
<feature type="domain" description="Histidine kinase" evidence="12">
    <location>
        <begin position="1112"/>
        <end position="1342"/>
    </location>
</feature>
<dbReference type="SMART" id="SM00387">
    <property type="entry name" value="HATPase_c"/>
    <property type="match status" value="1"/>
</dbReference>
<dbReference type="GO" id="GO:0005886">
    <property type="term" value="C:plasma membrane"/>
    <property type="evidence" value="ECO:0007669"/>
    <property type="project" value="TreeGrafter"/>
</dbReference>
<dbReference type="InterPro" id="IPR003018">
    <property type="entry name" value="GAF"/>
</dbReference>
<dbReference type="Gene3D" id="3.30.450.40">
    <property type="match status" value="3"/>
</dbReference>
<dbReference type="PRINTS" id="PR00344">
    <property type="entry name" value="BCTRLSENSOR"/>
</dbReference>
<dbReference type="SUPFAM" id="SSF55785">
    <property type="entry name" value="PYP-like sensor domain (PAS domain)"/>
    <property type="match status" value="4"/>
</dbReference>
<keyword evidence="5" id="KW-0808">Transferase</keyword>
<organism evidence="16 17">
    <name type="scientific">Planktothrix paucivesiculata PCC 9631</name>
    <dbReference type="NCBI Taxonomy" id="671071"/>
    <lineage>
        <taxon>Bacteria</taxon>
        <taxon>Bacillati</taxon>
        <taxon>Cyanobacteriota</taxon>
        <taxon>Cyanophyceae</taxon>
        <taxon>Oscillatoriophycideae</taxon>
        <taxon>Oscillatoriales</taxon>
        <taxon>Microcoleaceae</taxon>
        <taxon>Planktothrix</taxon>
    </lineage>
</organism>
<keyword evidence="6 16" id="KW-0418">Kinase</keyword>
<dbReference type="InterPro" id="IPR004358">
    <property type="entry name" value="Sig_transdc_His_kin-like_C"/>
</dbReference>
<dbReference type="Gene3D" id="2.10.70.100">
    <property type="match status" value="3"/>
</dbReference>
<dbReference type="CDD" id="cd16922">
    <property type="entry name" value="HATPase_EvgS-ArcB-TorS-like"/>
    <property type="match status" value="1"/>
</dbReference>
<dbReference type="FunFam" id="3.30.565.10:FF:000010">
    <property type="entry name" value="Sensor histidine kinase RcsC"/>
    <property type="match status" value="1"/>
</dbReference>
<dbReference type="EMBL" id="CZCS02000212">
    <property type="protein sequence ID" value="VXD23138.1"/>
    <property type="molecule type" value="Genomic_DNA"/>
</dbReference>
<feature type="domain" description="PAS" evidence="14">
    <location>
        <begin position="446"/>
        <end position="519"/>
    </location>
</feature>
<evidence type="ECO:0000313" key="17">
    <source>
        <dbReference type="Proteomes" id="UP000182190"/>
    </source>
</evidence>
<evidence type="ECO:0000259" key="15">
    <source>
        <dbReference type="PROSITE" id="PS50113"/>
    </source>
</evidence>
<dbReference type="EC" id="2.7.13.3" evidence="3"/>
<dbReference type="SUPFAM" id="SSF55874">
    <property type="entry name" value="ATPase domain of HSP90 chaperone/DNA topoisomerase II/histidine kinase"/>
    <property type="match status" value="1"/>
</dbReference>
<dbReference type="Proteomes" id="UP000182190">
    <property type="component" value="Unassembled WGS sequence"/>
</dbReference>
<accession>A0A7Z9E393</accession>
<reference evidence="16" key="1">
    <citation type="submission" date="2019-10" db="EMBL/GenBank/DDBJ databases">
        <authorList>
            <consortium name="Genoscope - CEA"/>
            <person name="William W."/>
        </authorList>
    </citation>
    <scope>NUCLEOTIDE SEQUENCE [LARGE SCALE GENOMIC DNA]</scope>
    <source>
        <strain evidence="16">BBR_PRJEB10994</strain>
    </source>
</reference>
<dbReference type="PANTHER" id="PTHR43047:SF63">
    <property type="entry name" value="HISTIDINE KINASE"/>
    <property type="match status" value="1"/>
</dbReference>
<comment type="caution">
    <text evidence="16">The sequence shown here is derived from an EMBL/GenBank/DDBJ whole genome shotgun (WGS) entry which is preliminary data.</text>
</comment>
<dbReference type="SUPFAM" id="SSF52172">
    <property type="entry name" value="CheY-like"/>
    <property type="match status" value="1"/>
</dbReference>
<feature type="domain" description="Phytochrome chromophore attachment site" evidence="11">
    <location>
        <begin position="913"/>
        <end position="1064"/>
    </location>
</feature>
<dbReference type="InterPro" id="IPR013767">
    <property type="entry name" value="PAS_fold"/>
</dbReference>
<feature type="domain" description="PAC" evidence="15">
    <location>
        <begin position="263"/>
        <end position="315"/>
    </location>
</feature>
<dbReference type="SMART" id="SM00388">
    <property type="entry name" value="HisKA"/>
    <property type="match status" value="1"/>
</dbReference>
<evidence type="ECO:0000256" key="4">
    <source>
        <dbReference type="ARBA" id="ARBA00022553"/>
    </source>
</evidence>
<dbReference type="InterPro" id="IPR016132">
    <property type="entry name" value="Phyto_chromo_attachment"/>
</dbReference>
<evidence type="ECO:0000313" key="16">
    <source>
        <dbReference type="EMBL" id="VXD23138.1"/>
    </source>
</evidence>
<dbReference type="PROSITE" id="PS50112">
    <property type="entry name" value="PAS"/>
    <property type="match status" value="2"/>
</dbReference>
<dbReference type="InterPro" id="IPR013655">
    <property type="entry name" value="PAS_fold_3"/>
</dbReference>
<dbReference type="Gene3D" id="3.40.50.2300">
    <property type="match status" value="1"/>
</dbReference>
<keyword evidence="10" id="KW-0175">Coiled coil</keyword>
<gene>
    <name evidence="16" type="ORF">PL9631_70001</name>
</gene>
<dbReference type="GO" id="GO:0009927">
    <property type="term" value="F:histidine phosphotransfer kinase activity"/>
    <property type="evidence" value="ECO:0007669"/>
    <property type="project" value="TreeGrafter"/>
</dbReference>
<feature type="domain" description="PAC" evidence="15">
    <location>
        <begin position="522"/>
        <end position="574"/>
    </location>
</feature>
<dbReference type="Pfam" id="PF00072">
    <property type="entry name" value="Response_reg"/>
    <property type="match status" value="1"/>
</dbReference>
<dbReference type="InterPro" id="IPR001789">
    <property type="entry name" value="Sig_transdc_resp-reg_receiver"/>
</dbReference>
<proteinExistence type="inferred from homology"/>
<dbReference type="Pfam" id="PF00989">
    <property type="entry name" value="PAS"/>
    <property type="match status" value="1"/>
</dbReference>
<sequence>MLPCYTYSLAAKNVHTVLMPLTNSMQKPDIPANESDRLVALDRYKILDTLPEQVYDDLTQLAADICETPIALISLVGKDRQWFKSRVGIDATETPRDISFCGHVVAEGSILNVPDASLDPRFADNPLVAQYPNIRFYAGVPLITDDNFALGTLCVIDLQPRYLTEQQISQLEALSRLVISQLELRLKEESFRLLASVVESSDDAIITKTLEGIITSWNSAAKRLFGYSEAEAIGQPISMLIPPDRLDEEPQIVARIMRKERVEHFETVLTSKEGKRIEVSATISPLVNDAGQLVGASSILRDISDRKQTELELQKNTERLVFALKSGAIGWWEWDLQSDIAVWDDRVYELYGVSNQTNPQPTYEIWKNALHLDDAEAIEAINRKIAAGQIDEYDTEFRVVHPDGSIHFLKAYGMLKRDADGKPQSITGINFDVSDRKEFEVQLQQTTDRLSLALKSGAIGCWEWDIQQDFLVWDDRMYELYGYSQETYSHLPYEIWSTAIHPDDRDLTETLLQQAVLGKTEYDCEFRIIHPDHSIHFIKAYGRVKRDSQGKAESMIGINFDISDRKQAELELQKTTERLALALKSGAVGCWEWDVQKDMAFWDERMYELYGVCKEKDLRIVYEIWASAIHPEDRAESEMAVQQIAAGQVEEFDSEYRVVHPDGSIHFIKAYGTLNRDASGNPLSIIGINFDITDRKQTEQIILQQANRETLLRGITQRIRQSLDLSIIFDVACQEIQLLLQCDRVGIFKFYPESNFDDGEFVAESVVDGFSSAMEVHIHDHCFGEGYAAAYAQGRIQVLNDIDNAGLMDCHRDVLAQFQVRANLVIPLLCGNNLWGLVCIHQCAHTRQWQEHEINLIQQIANQLAIAIQQASLYEQLQEELLIRQQSQSKIAQQLREQQTLATITNKIHESLSIKEILAVVTQQVKDVLSGDRVIVFQLFDNGNSQIVEESVHSNFLNLKDFNWENEVWSQEILDCYWQGKPRIVPDVMNDIWTECLVEYSLKGQIKSKIVAPILLESHISENHRWVATDGAKKLWGVLVVYACAEQREWQDSEAQLLQQIANQLAIAIQQASLYEESQQEIAERKQAQQQLTETNQQLARATRLKDEFLANMSHELRTPLNSILGMNEALQEEVFGGINERQLKALQTIESSSRHLLALINDILDVAKIESGQVTLELTATDIDSLCKSSLAFIKQQALAKRIQLIPRIPKHLPEIILDERRIRQVLINLLNNAVKFTLEGGTITLEVSQVQRESSTTNPTPLNYLKIAVIDTGIGISAENIQKLFQPFIQIDSALNRQYNGTGLGLALVKRLVEIHGGNVELTSELGVGSCFAINLPINIGFPAIKEQTEQDLSGQSQIGQSQTEEIIAPLILLAEDNEANIATFSSYLDAKGYRIVLATDGQQAIDLAKAEHPDLILMDIQMPVMDGLEAIKQIRLDPNLADIPIIALTALAMAGDRERCLVAGANEYLAKPVKLRQLSIMIHQMLVRT</sequence>
<dbReference type="SUPFAM" id="SSF55781">
    <property type="entry name" value="GAF domain-like"/>
    <property type="match status" value="3"/>
</dbReference>
<dbReference type="Gene3D" id="3.30.565.10">
    <property type="entry name" value="Histidine kinase-like ATPase, C-terminal domain"/>
    <property type="match status" value="1"/>
</dbReference>
<dbReference type="PROSITE" id="PS50113">
    <property type="entry name" value="PAC"/>
    <property type="match status" value="4"/>
</dbReference>
<dbReference type="GO" id="GO:0000155">
    <property type="term" value="F:phosphorelay sensor kinase activity"/>
    <property type="evidence" value="ECO:0007669"/>
    <property type="project" value="InterPro"/>
</dbReference>
<feature type="domain" description="Phytochrome chromophore attachment site" evidence="11">
    <location>
        <begin position="724"/>
        <end position="863"/>
    </location>
</feature>
<evidence type="ECO:0000259" key="11">
    <source>
        <dbReference type="PROSITE" id="PS50046"/>
    </source>
</evidence>
<evidence type="ECO:0000256" key="9">
    <source>
        <dbReference type="PROSITE-ProRule" id="PRU00169"/>
    </source>
</evidence>
<dbReference type="PROSITE" id="PS50110">
    <property type="entry name" value="RESPONSE_REGULATORY"/>
    <property type="match status" value="1"/>
</dbReference>
<dbReference type="FunFam" id="1.10.287.130:FF:000145">
    <property type="entry name" value="Sensory transduction histidine kinase"/>
    <property type="match status" value="1"/>
</dbReference>
<dbReference type="Pfam" id="PF02518">
    <property type="entry name" value="HATPase_c"/>
    <property type="match status" value="1"/>
</dbReference>
<feature type="domain" description="Response regulatory" evidence="13">
    <location>
        <begin position="1373"/>
        <end position="1489"/>
    </location>
</feature>
<dbReference type="Pfam" id="PF08447">
    <property type="entry name" value="PAS_3"/>
    <property type="match status" value="3"/>
</dbReference>
<dbReference type="InterPro" id="IPR036890">
    <property type="entry name" value="HATPase_C_sf"/>
</dbReference>
<dbReference type="GO" id="GO:0006355">
    <property type="term" value="P:regulation of DNA-templated transcription"/>
    <property type="evidence" value="ECO:0007669"/>
    <property type="project" value="InterPro"/>
</dbReference>
<evidence type="ECO:0000256" key="3">
    <source>
        <dbReference type="ARBA" id="ARBA00012438"/>
    </source>
</evidence>
<comment type="similarity">
    <text evidence="2">In the N-terminal section; belongs to the phytochrome family.</text>
</comment>
<dbReference type="InterPro" id="IPR036097">
    <property type="entry name" value="HisK_dim/P_sf"/>
</dbReference>
<dbReference type="PROSITE" id="PS50046">
    <property type="entry name" value="PHYTOCHROME_2"/>
    <property type="match status" value="2"/>
</dbReference>
<dbReference type="Gene3D" id="3.30.450.20">
    <property type="entry name" value="PAS domain"/>
    <property type="match status" value="4"/>
</dbReference>
<evidence type="ECO:0000259" key="13">
    <source>
        <dbReference type="PROSITE" id="PS50110"/>
    </source>
</evidence>
<protein>
    <recommendedName>
        <fullName evidence="8">Circadian input-output histidine kinase CikA</fullName>
        <ecNumber evidence="3">2.7.13.3</ecNumber>
    </recommendedName>
</protein>
<dbReference type="Gene3D" id="1.10.287.130">
    <property type="match status" value="1"/>
</dbReference>
<evidence type="ECO:0000256" key="10">
    <source>
        <dbReference type="SAM" id="Coils"/>
    </source>
</evidence>
<dbReference type="Pfam" id="PF01590">
    <property type="entry name" value="GAF"/>
    <property type="match status" value="3"/>
</dbReference>
<dbReference type="InterPro" id="IPR000700">
    <property type="entry name" value="PAS-assoc_C"/>
</dbReference>
<dbReference type="PANTHER" id="PTHR43047">
    <property type="entry name" value="TWO-COMPONENT HISTIDINE PROTEIN KINASE"/>
    <property type="match status" value="1"/>
</dbReference>
<dbReference type="SMART" id="SM00086">
    <property type="entry name" value="PAC"/>
    <property type="match status" value="4"/>
</dbReference>
<feature type="domain" description="PAC" evidence="15">
    <location>
        <begin position="393"/>
        <end position="445"/>
    </location>
</feature>
<evidence type="ECO:0000256" key="2">
    <source>
        <dbReference type="ARBA" id="ARBA00006402"/>
    </source>
</evidence>
<comment type="catalytic activity">
    <reaction evidence="1">
        <text>ATP + protein L-histidine = ADP + protein N-phospho-L-histidine.</text>
        <dbReference type="EC" id="2.7.13.3"/>
    </reaction>
</comment>
<feature type="coiled-coil region" evidence="10">
    <location>
        <begin position="1075"/>
        <end position="1112"/>
    </location>
</feature>
<dbReference type="SMART" id="SM00448">
    <property type="entry name" value="REC"/>
    <property type="match status" value="1"/>
</dbReference>
<evidence type="ECO:0000256" key="7">
    <source>
        <dbReference type="ARBA" id="ARBA00023012"/>
    </source>
</evidence>
<feature type="domain" description="PAC" evidence="15">
    <location>
        <begin position="652"/>
        <end position="704"/>
    </location>
</feature>
<keyword evidence="4 9" id="KW-0597">Phosphoprotein</keyword>
<dbReference type="OrthoDB" id="415806at2"/>
<evidence type="ECO:0000256" key="8">
    <source>
        <dbReference type="ARBA" id="ARBA00074306"/>
    </source>
</evidence>
<dbReference type="InterPro" id="IPR029016">
    <property type="entry name" value="GAF-like_dom_sf"/>
</dbReference>
<evidence type="ECO:0000259" key="12">
    <source>
        <dbReference type="PROSITE" id="PS50109"/>
    </source>
</evidence>
<dbReference type="InterPro" id="IPR035965">
    <property type="entry name" value="PAS-like_dom_sf"/>
</dbReference>
<dbReference type="CDD" id="cd00082">
    <property type="entry name" value="HisKA"/>
    <property type="match status" value="1"/>
</dbReference>
<dbReference type="SMART" id="SM00091">
    <property type="entry name" value="PAS"/>
    <property type="match status" value="4"/>
</dbReference>
<keyword evidence="7" id="KW-0902">Two-component regulatory system</keyword>
<dbReference type="InterPro" id="IPR000014">
    <property type="entry name" value="PAS"/>
</dbReference>
<evidence type="ECO:0000256" key="6">
    <source>
        <dbReference type="ARBA" id="ARBA00022777"/>
    </source>
</evidence>
<evidence type="ECO:0000256" key="5">
    <source>
        <dbReference type="ARBA" id="ARBA00022679"/>
    </source>
</evidence>
<keyword evidence="17" id="KW-1185">Reference proteome</keyword>
<dbReference type="InterPro" id="IPR003594">
    <property type="entry name" value="HATPase_dom"/>
</dbReference>
<name>A0A7Z9E393_9CYAN</name>
<dbReference type="InterPro" id="IPR011006">
    <property type="entry name" value="CheY-like_superfamily"/>
</dbReference>
<feature type="domain" description="PAS" evidence="14">
    <location>
        <begin position="190"/>
        <end position="260"/>
    </location>
</feature>
<dbReference type="CDD" id="cd00130">
    <property type="entry name" value="PAS"/>
    <property type="match status" value="3"/>
</dbReference>
<dbReference type="SMART" id="SM00065">
    <property type="entry name" value="GAF"/>
    <property type="match status" value="3"/>
</dbReference>
<dbReference type="PROSITE" id="PS50109">
    <property type="entry name" value="HIS_KIN"/>
    <property type="match status" value="1"/>
</dbReference>
<dbReference type="InterPro" id="IPR001610">
    <property type="entry name" value="PAC"/>
</dbReference>
<dbReference type="Pfam" id="PF00512">
    <property type="entry name" value="HisKA"/>
    <property type="match status" value="1"/>
</dbReference>